<dbReference type="EMBL" id="KZ824271">
    <property type="protein sequence ID" value="RAL15573.1"/>
    <property type="molecule type" value="Genomic_DNA"/>
</dbReference>
<dbReference type="RefSeq" id="XP_025554727.1">
    <property type="nucleotide sequence ID" value="XM_025691239.1"/>
</dbReference>
<organism evidence="1 2">
    <name type="scientific">Aspergillus homomorphus (strain CBS 101889)</name>
    <dbReference type="NCBI Taxonomy" id="1450537"/>
    <lineage>
        <taxon>Eukaryota</taxon>
        <taxon>Fungi</taxon>
        <taxon>Dikarya</taxon>
        <taxon>Ascomycota</taxon>
        <taxon>Pezizomycotina</taxon>
        <taxon>Eurotiomycetes</taxon>
        <taxon>Eurotiomycetidae</taxon>
        <taxon>Eurotiales</taxon>
        <taxon>Aspergillaceae</taxon>
        <taxon>Aspergillus</taxon>
        <taxon>Aspergillus subgen. Circumdati</taxon>
    </lineage>
</organism>
<evidence type="ECO:0000313" key="1">
    <source>
        <dbReference type="EMBL" id="RAL15573.1"/>
    </source>
</evidence>
<evidence type="ECO:0000313" key="2">
    <source>
        <dbReference type="Proteomes" id="UP000248961"/>
    </source>
</evidence>
<name>A0A395I8J6_ASPHC</name>
<feature type="non-terminal residue" evidence="1">
    <location>
        <position position="585"/>
    </location>
</feature>
<dbReference type="Proteomes" id="UP000248961">
    <property type="component" value="Unassembled WGS sequence"/>
</dbReference>
<feature type="non-terminal residue" evidence="1">
    <location>
        <position position="1"/>
    </location>
</feature>
<dbReference type="AlphaFoldDB" id="A0A395I8J6"/>
<proteinExistence type="predicted"/>
<reference evidence="1 2" key="1">
    <citation type="submission" date="2018-02" db="EMBL/GenBank/DDBJ databases">
        <title>The genomes of Aspergillus section Nigri reveals drivers in fungal speciation.</title>
        <authorList>
            <consortium name="DOE Joint Genome Institute"/>
            <person name="Vesth T.C."/>
            <person name="Nybo J."/>
            <person name="Theobald S."/>
            <person name="Brandl J."/>
            <person name="Frisvad J.C."/>
            <person name="Nielsen K.F."/>
            <person name="Lyhne E.K."/>
            <person name="Kogle M.E."/>
            <person name="Kuo A."/>
            <person name="Riley R."/>
            <person name="Clum A."/>
            <person name="Nolan M."/>
            <person name="Lipzen A."/>
            <person name="Salamov A."/>
            <person name="Henrissat B."/>
            <person name="Wiebenga A."/>
            <person name="De vries R.P."/>
            <person name="Grigoriev I.V."/>
            <person name="Mortensen U.H."/>
            <person name="Andersen M.R."/>
            <person name="Baker S.E."/>
        </authorList>
    </citation>
    <scope>NUCLEOTIDE SEQUENCE [LARGE SCALE GENOMIC DNA]</scope>
    <source>
        <strain evidence="1 2">CBS 101889</strain>
    </source>
</reference>
<dbReference type="GeneID" id="37195528"/>
<sequence>PGDGICPTTAQFNLCYQSKLAEWKDAAATRVPGSDSFEFYIQSFLNLLKDVPPFFHSLPDEVLEEVYDYHLIGEICVKSTDDPACDQPQKSLEFRYCVARQWWHICPTVTVTPSRAAIPISARPLRAEYFTSIVLAWSYIFSARWVELLQQAGLECQMFHDQRLQLEDSFWDIILQGRWKAHLERLGENKEALYPLWMLRLPGMSKHQDDLAPVAADSALAFHILLDFCTSEGLEGELLIGLASILFLHSRDGSRAKFPPPAMIPAKSFDSTTTQNNTIFHKLFQNIDQCMFLSSTWDAVDSLLCSAFFDPSVPCNLEGAASLGVLEGLSLGDEIDDVQLLHAITYVKPHLSLFWAAAIYSNRAMMFLNRSLDSLPEISLPAAYWTNTTQSFLQVTYRSAYTAEPIVDRVREFQTFHFCPPELECSGLQWPRSPVPPFGATPFTNLSLEVREHLGHMHRPHSWNICWKLRSGKRFPTNIEHHLKPSRVRTINYYCPVGHVNDPPHPRREIAEKQSWAATQSLFSWQRLCEGAIWLDDGAGDIDKIRRMQIHPWIKSRWNTDGGTPEETEHKELDIDRILQWKDKV</sequence>
<accession>A0A395I8J6</accession>
<keyword evidence="2" id="KW-1185">Reference proteome</keyword>
<gene>
    <name evidence="1" type="ORF">BO97DRAFT_312849</name>
</gene>
<dbReference type="OrthoDB" id="3549294at2759"/>
<dbReference type="VEuPathDB" id="FungiDB:BO97DRAFT_312849"/>
<protein>
    <submittedName>
        <fullName evidence="1">Uncharacterized protein</fullName>
    </submittedName>
</protein>